<accession>A0ABD3I7K3</accession>
<comment type="caution">
    <text evidence="2">The sequence shown here is derived from an EMBL/GenBank/DDBJ whole genome shotgun (WGS) entry which is preliminary data.</text>
</comment>
<evidence type="ECO:0000313" key="3">
    <source>
        <dbReference type="Proteomes" id="UP001633002"/>
    </source>
</evidence>
<keyword evidence="3" id="KW-1185">Reference proteome</keyword>
<evidence type="ECO:0000313" key="2">
    <source>
        <dbReference type="EMBL" id="KAL3699301.1"/>
    </source>
</evidence>
<proteinExistence type="predicted"/>
<protein>
    <submittedName>
        <fullName evidence="2">Uncharacterized protein</fullName>
    </submittedName>
</protein>
<gene>
    <name evidence="2" type="ORF">R1sor_017323</name>
</gene>
<sequence>MVRSGSGYRKQQTTLEENLEAKAITKGGISSMEHMLEVGRHKQLEVPFAAEYRAAEMVPTLQRTSGGGRLSLVLELSKSSTNLGRAPEGHQRLRQLVGSDERRNDMGDLDRQECLQCLLGRKLAPEKIDGLSGIELQHTSTSSGEDYKRRIGLNSKRDGLSKKQE</sequence>
<dbReference type="AlphaFoldDB" id="A0ABD3I7K3"/>
<organism evidence="2 3">
    <name type="scientific">Riccia sorocarpa</name>
    <dbReference type="NCBI Taxonomy" id="122646"/>
    <lineage>
        <taxon>Eukaryota</taxon>
        <taxon>Viridiplantae</taxon>
        <taxon>Streptophyta</taxon>
        <taxon>Embryophyta</taxon>
        <taxon>Marchantiophyta</taxon>
        <taxon>Marchantiopsida</taxon>
        <taxon>Marchantiidae</taxon>
        <taxon>Marchantiales</taxon>
        <taxon>Ricciaceae</taxon>
        <taxon>Riccia</taxon>
    </lineage>
</organism>
<feature type="compositionally biased region" description="Basic and acidic residues" evidence="1">
    <location>
        <begin position="145"/>
        <end position="165"/>
    </location>
</feature>
<evidence type="ECO:0000256" key="1">
    <source>
        <dbReference type="SAM" id="MobiDB-lite"/>
    </source>
</evidence>
<dbReference type="EMBL" id="JBJQOH010000001">
    <property type="protein sequence ID" value="KAL3699301.1"/>
    <property type="molecule type" value="Genomic_DNA"/>
</dbReference>
<reference evidence="2 3" key="1">
    <citation type="submission" date="2024-09" db="EMBL/GenBank/DDBJ databases">
        <title>Chromosome-scale assembly of Riccia sorocarpa.</title>
        <authorList>
            <person name="Paukszto L."/>
        </authorList>
    </citation>
    <scope>NUCLEOTIDE SEQUENCE [LARGE SCALE GENOMIC DNA]</scope>
    <source>
        <strain evidence="2">LP-2024</strain>
        <tissue evidence="2">Aerial parts of the thallus</tissue>
    </source>
</reference>
<feature type="region of interest" description="Disordered" evidence="1">
    <location>
        <begin position="138"/>
        <end position="165"/>
    </location>
</feature>
<name>A0ABD3I7K3_9MARC</name>
<dbReference type="Proteomes" id="UP001633002">
    <property type="component" value="Unassembled WGS sequence"/>
</dbReference>